<keyword evidence="9" id="KW-0496">Mitochondrion</keyword>
<organism evidence="12 13">
    <name type="scientific">Cavenderia fasciculata</name>
    <name type="common">Slime mold</name>
    <name type="synonym">Dictyostelium fasciculatum</name>
    <dbReference type="NCBI Taxonomy" id="261658"/>
    <lineage>
        <taxon>Eukaryota</taxon>
        <taxon>Amoebozoa</taxon>
        <taxon>Evosea</taxon>
        <taxon>Eumycetozoa</taxon>
        <taxon>Dictyostelia</taxon>
        <taxon>Acytosteliales</taxon>
        <taxon>Cavenderiaceae</taxon>
        <taxon>Cavenderia</taxon>
    </lineage>
</organism>
<keyword evidence="7 9" id="KW-0406">Ion transport</keyword>
<feature type="region of interest" description="Disordered" evidence="11">
    <location>
        <begin position="91"/>
        <end position="168"/>
    </location>
</feature>
<dbReference type="CDD" id="cd12823">
    <property type="entry name" value="Mrs2_Mfm1p-like"/>
    <property type="match status" value="1"/>
</dbReference>
<comment type="similarity">
    <text evidence="9">Belongs to the CorA metal ion transporter (MIT) (TC 1.A.35) family.</text>
</comment>
<feature type="compositionally biased region" description="Polar residues" evidence="11">
    <location>
        <begin position="157"/>
        <end position="166"/>
    </location>
</feature>
<dbReference type="Gene3D" id="1.20.58.340">
    <property type="entry name" value="Magnesium transport protein CorA, transmembrane region"/>
    <property type="match status" value="1"/>
</dbReference>
<name>F4PJZ3_CACFS</name>
<evidence type="ECO:0000256" key="2">
    <source>
        <dbReference type="ARBA" id="ARBA00022448"/>
    </source>
</evidence>
<evidence type="ECO:0000256" key="1">
    <source>
        <dbReference type="ARBA" id="ARBA00004141"/>
    </source>
</evidence>
<keyword evidence="8 9" id="KW-0472">Membrane</keyword>
<dbReference type="Proteomes" id="UP000007797">
    <property type="component" value="Unassembled WGS sequence"/>
</dbReference>
<dbReference type="EMBL" id="GL883007">
    <property type="protein sequence ID" value="EGG23917.1"/>
    <property type="molecule type" value="Genomic_DNA"/>
</dbReference>
<feature type="transmembrane region" description="Helical" evidence="9">
    <location>
        <begin position="430"/>
        <end position="450"/>
    </location>
</feature>
<feature type="compositionally biased region" description="Low complexity" evidence="11">
    <location>
        <begin position="45"/>
        <end position="68"/>
    </location>
</feature>
<evidence type="ECO:0000256" key="10">
    <source>
        <dbReference type="SAM" id="Coils"/>
    </source>
</evidence>
<dbReference type="OrthoDB" id="10251508at2759"/>
<evidence type="ECO:0000313" key="13">
    <source>
        <dbReference type="Proteomes" id="UP000007797"/>
    </source>
</evidence>
<dbReference type="OMA" id="ICTSIAK"/>
<dbReference type="Pfam" id="PF22099">
    <property type="entry name" value="MRS2-like"/>
    <property type="match status" value="1"/>
</dbReference>
<dbReference type="KEGG" id="dfa:DFA_06055"/>
<evidence type="ECO:0000256" key="11">
    <source>
        <dbReference type="SAM" id="MobiDB-lite"/>
    </source>
</evidence>
<keyword evidence="5" id="KW-0809">Transit peptide</keyword>
<keyword evidence="6 9" id="KW-1133">Transmembrane helix</keyword>
<dbReference type="STRING" id="1054147.F4PJZ3"/>
<sequence>MIKNNNILKYYSSITHLSNNCSNIVSSFQLIKCSNTSSKQLYSTNNNNNNNNNNHNNNNNNNNNNYNQQQQHTFTNLQQQYQRPRYSIQLDPLTKSPFSHGTTSSSTSKSGWAHKIHAPGRQSDRSGSLSSTIKTKMMDNSNTGLGTPFSHLGGGSNPINSLQPTPQFGPESRSFKVLEVGINGVAMDQIIFKNTLSPEMKLQARDLRSIDSSFPAQMPAILARDKVFIISIGFIKAIVQYNKIILFDPQNTMVRNELVPSIKEYLGSQNNLFFSETLTLPFEFKVLEAILIYVCKKLTTEHQRIFGLIQKELDLLNENPEHNLENLFLYHKKGLNQFEVTIKEITDALDNLHQSDEDMALMYLTFRNATGGTRKKNQHEELEILLETYMRQLEQISNEITQLKETLSSTEEFVNFQLDTARNKMMRMNLMVSLVTMSAGMGSMLSGFFGMNLFNGFETHPYSFYLVCTCIVGGGLTTFAATKRYCQVNNILPYTNTSKFQMKAGFNDNNPKSISYKNPLLYDQFHSQNHPGIQFLQQQQQQQQQQHRLMQDTFTPNSNRESQHAHPKIGLIKRMRNRFWKE</sequence>
<feature type="compositionally biased region" description="Low complexity" evidence="11">
    <location>
        <begin position="96"/>
        <end position="110"/>
    </location>
</feature>
<reference evidence="13" key="1">
    <citation type="journal article" date="2011" name="Genome Res.">
        <title>Phylogeny-wide analysis of social amoeba genomes highlights ancient origins for complex intercellular communication.</title>
        <authorList>
            <person name="Heidel A.J."/>
            <person name="Lawal H.M."/>
            <person name="Felder M."/>
            <person name="Schilde C."/>
            <person name="Helps N.R."/>
            <person name="Tunggal B."/>
            <person name="Rivero F."/>
            <person name="John U."/>
            <person name="Schleicher M."/>
            <person name="Eichinger L."/>
            <person name="Platzer M."/>
            <person name="Noegel A.A."/>
            <person name="Schaap P."/>
            <person name="Gloeckner G."/>
        </authorList>
    </citation>
    <scope>NUCLEOTIDE SEQUENCE [LARGE SCALE GENOMIC DNA]</scope>
    <source>
        <strain evidence="13">SH3</strain>
    </source>
</reference>
<dbReference type="RefSeq" id="XP_004361768.1">
    <property type="nucleotide sequence ID" value="XM_004361711.1"/>
</dbReference>
<evidence type="ECO:0000256" key="6">
    <source>
        <dbReference type="ARBA" id="ARBA00022989"/>
    </source>
</evidence>
<evidence type="ECO:0000256" key="4">
    <source>
        <dbReference type="ARBA" id="ARBA00022842"/>
    </source>
</evidence>
<evidence type="ECO:0000313" key="12">
    <source>
        <dbReference type="EMBL" id="EGG23917.1"/>
    </source>
</evidence>
<keyword evidence="3 9" id="KW-0812">Transmembrane</keyword>
<evidence type="ECO:0000256" key="7">
    <source>
        <dbReference type="ARBA" id="ARBA00023065"/>
    </source>
</evidence>
<dbReference type="GeneID" id="14876595"/>
<accession>F4PJZ3</accession>
<keyword evidence="13" id="KW-1185">Reference proteome</keyword>
<gene>
    <name evidence="12" type="ORF">DFA_06055</name>
</gene>
<keyword evidence="10" id="KW-0175">Coiled coil</keyword>
<dbReference type="AlphaFoldDB" id="F4PJZ3"/>
<dbReference type="InterPro" id="IPR039204">
    <property type="entry name" value="MRS2-like"/>
</dbReference>
<feature type="transmembrane region" description="Helical" evidence="9">
    <location>
        <begin position="462"/>
        <end position="481"/>
    </location>
</feature>
<protein>
    <recommendedName>
        <fullName evidence="9">Magnesium transporter</fullName>
    </recommendedName>
</protein>
<keyword evidence="9" id="KW-0999">Mitochondrion inner membrane</keyword>
<keyword evidence="4 9" id="KW-0460">Magnesium</keyword>
<evidence type="ECO:0000256" key="3">
    <source>
        <dbReference type="ARBA" id="ARBA00022692"/>
    </source>
</evidence>
<feature type="compositionally biased region" description="Polar residues" evidence="11">
    <location>
        <begin position="125"/>
        <end position="145"/>
    </location>
</feature>
<feature type="coiled-coil region" evidence="10">
    <location>
        <begin position="379"/>
        <end position="413"/>
    </location>
</feature>
<dbReference type="GO" id="GO:0045016">
    <property type="term" value="P:mitochondrial magnesium ion transmembrane transport"/>
    <property type="evidence" value="ECO:0007669"/>
    <property type="project" value="TreeGrafter"/>
</dbReference>
<comment type="subcellular location">
    <subcellularLocation>
        <location evidence="1">Membrane</location>
        <topology evidence="1">Multi-pass membrane protein</topology>
    </subcellularLocation>
    <subcellularLocation>
        <location evidence="9">Mitochondrion inner membrane</location>
        <topology evidence="9">Multi-pass membrane protein</topology>
    </subcellularLocation>
</comment>
<dbReference type="GO" id="GO:0005743">
    <property type="term" value="C:mitochondrial inner membrane"/>
    <property type="evidence" value="ECO:0007669"/>
    <property type="project" value="UniProtKB-SubCell"/>
</dbReference>
<dbReference type="Gene3D" id="2.40.128.330">
    <property type="match status" value="1"/>
</dbReference>
<evidence type="ECO:0000256" key="8">
    <source>
        <dbReference type="ARBA" id="ARBA00023136"/>
    </source>
</evidence>
<keyword evidence="2 9" id="KW-0813">Transport</keyword>
<evidence type="ECO:0000256" key="5">
    <source>
        <dbReference type="ARBA" id="ARBA00022946"/>
    </source>
</evidence>
<proteinExistence type="inferred from homology"/>
<evidence type="ECO:0000256" key="9">
    <source>
        <dbReference type="RuleBase" id="RU366042"/>
    </source>
</evidence>
<dbReference type="PANTHER" id="PTHR13890">
    <property type="entry name" value="RNA SPLICING PROTEIN MRS2, MITOCHONDRIAL"/>
    <property type="match status" value="1"/>
</dbReference>
<dbReference type="PANTHER" id="PTHR13890:SF0">
    <property type="entry name" value="MAGNESIUM TRANSPORTER MRS2 HOMOLOG, MITOCHONDRIAL"/>
    <property type="match status" value="1"/>
</dbReference>
<feature type="region of interest" description="Disordered" evidence="11">
    <location>
        <begin position="41"/>
        <end position="68"/>
    </location>
</feature>
<dbReference type="GO" id="GO:0015095">
    <property type="term" value="F:magnesium ion transmembrane transporter activity"/>
    <property type="evidence" value="ECO:0007669"/>
    <property type="project" value="TreeGrafter"/>
</dbReference>